<gene>
    <name evidence="3" type="ORF">CKAH01_07562</name>
</gene>
<dbReference type="CDD" id="cd02440">
    <property type="entry name" value="AdoMet_MTases"/>
    <property type="match status" value="1"/>
</dbReference>
<dbReference type="Gene3D" id="3.40.50.150">
    <property type="entry name" value="Vaccinia Virus protein VP39"/>
    <property type="match status" value="1"/>
</dbReference>
<protein>
    <submittedName>
        <fullName evidence="3">Methyltransferase domain-containing protein</fullName>
    </submittedName>
</protein>
<name>A0AAE0D1T0_COLKA</name>
<comment type="similarity">
    <text evidence="1">Belongs to the methyltransferase superfamily. LaeA methyltransferase family.</text>
</comment>
<feature type="region of interest" description="Disordered" evidence="2">
    <location>
        <begin position="1"/>
        <end position="49"/>
    </location>
</feature>
<sequence>MATTGAESATRAGEPPEFIEVGDTTTPEDASEPEDWDARSSTSTSLASGIQRHAFANGRRYHAYRDGRYPIPNDETEQNREDMKHAMVLELSDGKLFHAPIGDHPQKIIDLGTGTGIWAMEVGDRYPGAEVTGADLSPIQPDWIPPNVRFIVDDVEDEWLFDKDFDFIHMRNLATWVHNLPKLLERCFANNILNLVGEYMRTIMEDLLGAAASKPLKTSGMTDTEIQVFLVSVRSALRDRNVHAYGTYYSWVGQKPLDV</sequence>
<dbReference type="EMBL" id="VYYT01000400">
    <property type="protein sequence ID" value="KAK2737491.1"/>
    <property type="molecule type" value="Genomic_DNA"/>
</dbReference>
<comment type="caution">
    <text evidence="3">The sequence shown here is derived from an EMBL/GenBank/DDBJ whole genome shotgun (WGS) entry which is preliminary data.</text>
</comment>
<feature type="compositionally biased region" description="Polar residues" evidence="2">
    <location>
        <begin position="39"/>
        <end position="48"/>
    </location>
</feature>
<keyword evidence="4" id="KW-1185">Reference proteome</keyword>
<dbReference type="SUPFAM" id="SSF53335">
    <property type="entry name" value="S-adenosyl-L-methionine-dependent methyltransferases"/>
    <property type="match status" value="1"/>
</dbReference>
<accession>A0AAE0D1T0</accession>
<keyword evidence="3" id="KW-0489">Methyltransferase</keyword>
<proteinExistence type="inferred from homology"/>
<reference evidence="3" key="1">
    <citation type="submission" date="2023-02" db="EMBL/GenBank/DDBJ databases">
        <title>Colletotrichum kahawae CIFC_Que2 genome sequencing and assembly.</title>
        <authorList>
            <person name="Baroncelli R."/>
        </authorList>
    </citation>
    <scope>NUCLEOTIDE SEQUENCE</scope>
    <source>
        <strain evidence="3">CIFC_Que2</strain>
    </source>
</reference>
<evidence type="ECO:0000313" key="3">
    <source>
        <dbReference type="EMBL" id="KAK2737491.1"/>
    </source>
</evidence>
<dbReference type="GO" id="GO:0032259">
    <property type="term" value="P:methylation"/>
    <property type="evidence" value="ECO:0007669"/>
    <property type="project" value="UniProtKB-KW"/>
</dbReference>
<dbReference type="InterPro" id="IPR029063">
    <property type="entry name" value="SAM-dependent_MTases_sf"/>
</dbReference>
<dbReference type="GO" id="GO:0008168">
    <property type="term" value="F:methyltransferase activity"/>
    <property type="evidence" value="ECO:0007669"/>
    <property type="project" value="UniProtKB-KW"/>
</dbReference>
<evidence type="ECO:0000256" key="1">
    <source>
        <dbReference type="ARBA" id="ARBA00038158"/>
    </source>
</evidence>
<organism evidence="3 4">
    <name type="scientific">Colletotrichum kahawae</name>
    <name type="common">Coffee berry disease fungus</name>
    <dbReference type="NCBI Taxonomy" id="34407"/>
    <lineage>
        <taxon>Eukaryota</taxon>
        <taxon>Fungi</taxon>
        <taxon>Dikarya</taxon>
        <taxon>Ascomycota</taxon>
        <taxon>Pezizomycotina</taxon>
        <taxon>Sordariomycetes</taxon>
        <taxon>Hypocreomycetidae</taxon>
        <taxon>Glomerellales</taxon>
        <taxon>Glomerellaceae</taxon>
        <taxon>Colletotrichum</taxon>
        <taxon>Colletotrichum gloeosporioides species complex</taxon>
    </lineage>
</organism>
<dbReference type="AlphaFoldDB" id="A0AAE0D1T0"/>
<dbReference type="Proteomes" id="UP001281614">
    <property type="component" value="Unassembled WGS sequence"/>
</dbReference>
<keyword evidence="3" id="KW-0808">Transferase</keyword>
<evidence type="ECO:0000256" key="2">
    <source>
        <dbReference type="SAM" id="MobiDB-lite"/>
    </source>
</evidence>
<dbReference type="PANTHER" id="PTHR43591">
    <property type="entry name" value="METHYLTRANSFERASE"/>
    <property type="match status" value="1"/>
</dbReference>
<dbReference type="PANTHER" id="PTHR43591:SF10">
    <property type="entry name" value="ABC TRANSMEMBRANE TYPE-1 DOMAIN-CONTAINING PROTEIN-RELATED"/>
    <property type="match status" value="1"/>
</dbReference>
<evidence type="ECO:0000313" key="4">
    <source>
        <dbReference type="Proteomes" id="UP001281614"/>
    </source>
</evidence>
<dbReference type="Pfam" id="PF13489">
    <property type="entry name" value="Methyltransf_23"/>
    <property type="match status" value="1"/>
</dbReference>